<sequence>MSEKTPDKRESRRNRRLRLACARCQKRKIRVSIQRSESNVSSAQADQLSKCDGQYPTCNNCKKASVVCSDGDSLRLGHVPSDDEVVAGLKQRIATLEAALQERGIEAIDPLISEKDPSSTLPVSSTPAPRSHAPAFGSTSSPLSHEIGLVSVGNSTAPRYIGPSSGYFLARLLMNTSRSGTGENDRGTNPLDGQGQTSRSEFTPDLFNSPNDNQTPLPHQKHAKQLCDAYFSAVGSQYPILHRPSLMHNLDQLYAKDGTDNQQDNIVVFQVYMVLALGATVLSHRLQVPLPADKFFATAFGRFEKINSTRTNSLPGLQCLLLLLVFTMHNPHVKLNIWYLNYQCIAATLDLGLQRSILASNAMSLLEQEMRTRVFWVVFMLDRTIATIMGRPIGVRDEACELRYPQLIEDENLLSNQPLNVDNSNQDPNYLPFSLHLFKLARLNSEIKYVANSIVRDTPIYAYPPPTNINDWQAGMIRQLDDWAESIPTTADERGYMKTTCEIRYNSLMMLLLRPSPALPNPSIQSLRRCYTACQDCIRLFNRLYRDDLLVYSWVTFHSLLLSIVTMLYSVRAAPGIAATTEPERFMSDVYAGLNILSAAGEYWPGAKRSRNVLDDLAQDVLRWVKEVRKAQDPAGGMTLDADLQGAIPGDVAAASQPTSTTQVFGNEATENVLNSVPTDVEIAYLDQPDSIMTGGAEDWWGVSSMEQFDNIDSIMHNFFTDFSPTSGIM</sequence>
<dbReference type="GO" id="GO:0043565">
    <property type="term" value="F:sequence-specific DNA binding"/>
    <property type="evidence" value="ECO:0007669"/>
    <property type="project" value="TreeGrafter"/>
</dbReference>
<dbReference type="GO" id="GO:0008270">
    <property type="term" value="F:zinc ion binding"/>
    <property type="evidence" value="ECO:0007669"/>
    <property type="project" value="InterPro"/>
</dbReference>
<evidence type="ECO:0000313" key="10">
    <source>
        <dbReference type="EMBL" id="CAH0021470.1"/>
    </source>
</evidence>
<dbReference type="GO" id="GO:0045944">
    <property type="term" value="P:positive regulation of transcription by RNA polymerase II"/>
    <property type="evidence" value="ECO:0007669"/>
    <property type="project" value="TreeGrafter"/>
</dbReference>
<comment type="subcellular location">
    <subcellularLocation>
        <location evidence="1">Nucleus</location>
    </subcellularLocation>
</comment>
<feature type="domain" description="Xylanolytic transcriptional activator regulatory" evidence="9">
    <location>
        <begin position="337"/>
        <end position="411"/>
    </location>
</feature>
<dbReference type="InterPro" id="IPR007219">
    <property type="entry name" value="XnlR_reg_dom"/>
</dbReference>
<dbReference type="Gene3D" id="4.10.240.10">
    <property type="entry name" value="Zn(2)-C6 fungal-type DNA-binding domain"/>
    <property type="match status" value="1"/>
</dbReference>
<evidence type="ECO:0000256" key="5">
    <source>
        <dbReference type="ARBA" id="ARBA00023125"/>
    </source>
</evidence>
<dbReference type="GO" id="GO:0006351">
    <property type="term" value="P:DNA-templated transcription"/>
    <property type="evidence" value="ECO:0007669"/>
    <property type="project" value="InterPro"/>
</dbReference>
<dbReference type="Proteomes" id="UP000696573">
    <property type="component" value="Unassembled WGS sequence"/>
</dbReference>
<feature type="compositionally biased region" description="Polar residues" evidence="8">
    <location>
        <begin position="194"/>
        <end position="217"/>
    </location>
</feature>
<dbReference type="InterPro" id="IPR036864">
    <property type="entry name" value="Zn2-C6_fun-type_DNA-bd_sf"/>
</dbReference>
<dbReference type="CDD" id="cd12148">
    <property type="entry name" value="fungal_TF_MHR"/>
    <property type="match status" value="1"/>
</dbReference>
<evidence type="ECO:0000256" key="6">
    <source>
        <dbReference type="ARBA" id="ARBA00023163"/>
    </source>
</evidence>
<gene>
    <name evidence="10" type="ORF">CRHIZ90672A_00011802</name>
</gene>
<dbReference type="InterPro" id="IPR001138">
    <property type="entry name" value="Zn2Cys6_DnaBD"/>
</dbReference>
<dbReference type="Pfam" id="PF04082">
    <property type="entry name" value="Fungal_trans"/>
    <property type="match status" value="1"/>
</dbReference>
<evidence type="ECO:0000256" key="2">
    <source>
        <dbReference type="ARBA" id="ARBA00022723"/>
    </source>
</evidence>
<dbReference type="CDD" id="cd00067">
    <property type="entry name" value="GAL4"/>
    <property type="match status" value="1"/>
</dbReference>
<accession>A0A9N9VDC3</accession>
<dbReference type="AlphaFoldDB" id="A0A9N9VDC3"/>
<dbReference type="GO" id="GO:0000981">
    <property type="term" value="F:DNA-binding transcription factor activity, RNA polymerase II-specific"/>
    <property type="evidence" value="ECO:0007669"/>
    <property type="project" value="InterPro"/>
</dbReference>
<evidence type="ECO:0000256" key="3">
    <source>
        <dbReference type="ARBA" id="ARBA00022833"/>
    </source>
</evidence>
<evidence type="ECO:0000256" key="7">
    <source>
        <dbReference type="ARBA" id="ARBA00023242"/>
    </source>
</evidence>
<dbReference type="SMART" id="SM00906">
    <property type="entry name" value="Fungal_trans"/>
    <property type="match status" value="1"/>
</dbReference>
<keyword evidence="11" id="KW-1185">Reference proteome</keyword>
<keyword evidence="2" id="KW-0479">Metal-binding</keyword>
<dbReference type="OrthoDB" id="189997at2759"/>
<dbReference type="PANTHER" id="PTHR47782:SF1">
    <property type="entry name" value="PYRIMIDINE PATHWAY REGULATORY PROTEIN 1"/>
    <property type="match status" value="1"/>
</dbReference>
<dbReference type="PANTHER" id="PTHR47782">
    <property type="entry name" value="ZN(II)2CYS6 TRANSCRIPTION FACTOR (EUROFUNG)-RELATED"/>
    <property type="match status" value="1"/>
</dbReference>
<feature type="region of interest" description="Disordered" evidence="8">
    <location>
        <begin position="113"/>
        <end position="141"/>
    </location>
</feature>
<organism evidence="10 11">
    <name type="scientific">Clonostachys rhizophaga</name>
    <dbReference type="NCBI Taxonomy" id="160324"/>
    <lineage>
        <taxon>Eukaryota</taxon>
        <taxon>Fungi</taxon>
        <taxon>Dikarya</taxon>
        <taxon>Ascomycota</taxon>
        <taxon>Pezizomycotina</taxon>
        <taxon>Sordariomycetes</taxon>
        <taxon>Hypocreomycetidae</taxon>
        <taxon>Hypocreales</taxon>
        <taxon>Bionectriaceae</taxon>
        <taxon>Clonostachys</taxon>
    </lineage>
</organism>
<reference evidence="10" key="1">
    <citation type="submission" date="2021-10" db="EMBL/GenBank/DDBJ databases">
        <authorList>
            <person name="Piombo E."/>
        </authorList>
    </citation>
    <scope>NUCLEOTIDE SEQUENCE</scope>
</reference>
<evidence type="ECO:0000256" key="4">
    <source>
        <dbReference type="ARBA" id="ARBA00023015"/>
    </source>
</evidence>
<comment type="caution">
    <text evidence="10">The sequence shown here is derived from an EMBL/GenBank/DDBJ whole genome shotgun (WGS) entry which is preliminary data.</text>
</comment>
<keyword evidence="4" id="KW-0805">Transcription regulation</keyword>
<evidence type="ECO:0000256" key="8">
    <source>
        <dbReference type="SAM" id="MobiDB-lite"/>
    </source>
</evidence>
<name>A0A9N9VDC3_9HYPO</name>
<evidence type="ECO:0000313" key="11">
    <source>
        <dbReference type="Proteomes" id="UP000696573"/>
    </source>
</evidence>
<dbReference type="InterPro" id="IPR052202">
    <property type="entry name" value="Yeast_MetPath_Reg"/>
</dbReference>
<proteinExistence type="predicted"/>
<keyword evidence="7" id="KW-0539">Nucleus</keyword>
<dbReference type="GO" id="GO:0005634">
    <property type="term" value="C:nucleus"/>
    <property type="evidence" value="ECO:0007669"/>
    <property type="project" value="UniProtKB-SubCell"/>
</dbReference>
<protein>
    <recommendedName>
        <fullName evidence="9">Xylanolytic transcriptional activator regulatory domain-containing protein</fullName>
    </recommendedName>
</protein>
<keyword evidence="3" id="KW-0862">Zinc</keyword>
<dbReference type="EMBL" id="CABFNQ020000654">
    <property type="protein sequence ID" value="CAH0021470.1"/>
    <property type="molecule type" value="Genomic_DNA"/>
</dbReference>
<feature type="region of interest" description="Disordered" evidence="8">
    <location>
        <begin position="178"/>
        <end position="219"/>
    </location>
</feature>
<feature type="compositionally biased region" description="Polar residues" evidence="8">
    <location>
        <begin position="118"/>
        <end position="128"/>
    </location>
</feature>
<keyword evidence="5" id="KW-0238">DNA-binding</keyword>
<keyword evidence="6" id="KW-0804">Transcription</keyword>
<evidence type="ECO:0000259" key="9">
    <source>
        <dbReference type="SMART" id="SM00906"/>
    </source>
</evidence>
<evidence type="ECO:0000256" key="1">
    <source>
        <dbReference type="ARBA" id="ARBA00004123"/>
    </source>
</evidence>